<dbReference type="AlphaFoldDB" id="A0A5E4NQE4"/>
<keyword evidence="4" id="KW-1185">Reference proteome</keyword>
<name>A0A5E4NQE4_9HEMI</name>
<feature type="transmembrane region" description="Helical" evidence="2">
    <location>
        <begin position="219"/>
        <end position="243"/>
    </location>
</feature>
<feature type="compositionally biased region" description="Basic residues" evidence="1">
    <location>
        <begin position="72"/>
        <end position="103"/>
    </location>
</feature>
<evidence type="ECO:0000256" key="1">
    <source>
        <dbReference type="SAM" id="MobiDB-lite"/>
    </source>
</evidence>
<dbReference type="OrthoDB" id="8197295at2759"/>
<keyword evidence="2" id="KW-1133">Transmembrane helix</keyword>
<feature type="region of interest" description="Disordered" evidence="1">
    <location>
        <begin position="70"/>
        <end position="107"/>
    </location>
</feature>
<feature type="region of interest" description="Disordered" evidence="1">
    <location>
        <begin position="1"/>
        <end position="22"/>
    </location>
</feature>
<organism evidence="3 4">
    <name type="scientific">Cinara cedri</name>
    <dbReference type="NCBI Taxonomy" id="506608"/>
    <lineage>
        <taxon>Eukaryota</taxon>
        <taxon>Metazoa</taxon>
        <taxon>Ecdysozoa</taxon>
        <taxon>Arthropoda</taxon>
        <taxon>Hexapoda</taxon>
        <taxon>Insecta</taxon>
        <taxon>Pterygota</taxon>
        <taxon>Neoptera</taxon>
        <taxon>Paraneoptera</taxon>
        <taxon>Hemiptera</taxon>
        <taxon>Sternorrhyncha</taxon>
        <taxon>Aphidomorpha</taxon>
        <taxon>Aphidoidea</taxon>
        <taxon>Aphididae</taxon>
        <taxon>Lachninae</taxon>
        <taxon>Cinara</taxon>
    </lineage>
</organism>
<sequence>MNTRLQVQEKAVSTDPEQSGDLNHEECRLHHILATMVNRKVIAIKADICETKSKWRIQPKLLVQKLAEKNSKNKRKLGRRRKGRCMHSCHKHHHHRHHHHHHHPDTPNRQLFHHHHHHCDGIVRQEEPVLQSEGWSQSQRAPVPYLGGHILTAALQRSTAGMSDENRHYIEVKNPKIRSKKKSRRTRFGHEDRYNDSNLMRPHAVHTLHPDDLPQRARWTIIITAGLLLITCMLLVGVTLRMAPVIDELVRNKNEELMNSLDREEYGPSENSTDDIMYR</sequence>
<keyword evidence="2" id="KW-0472">Membrane</keyword>
<evidence type="ECO:0000313" key="3">
    <source>
        <dbReference type="EMBL" id="VVC43688.1"/>
    </source>
</evidence>
<accession>A0A5E4NQE4</accession>
<dbReference type="EMBL" id="CABPRJ010002371">
    <property type="protein sequence ID" value="VVC43688.1"/>
    <property type="molecule type" value="Genomic_DNA"/>
</dbReference>
<evidence type="ECO:0000256" key="2">
    <source>
        <dbReference type="SAM" id="Phobius"/>
    </source>
</evidence>
<gene>
    <name evidence="3" type="ORF">CINCED_3A005492</name>
</gene>
<evidence type="ECO:0000313" key="4">
    <source>
        <dbReference type="Proteomes" id="UP000325440"/>
    </source>
</evidence>
<protein>
    <submittedName>
        <fullName evidence="3">Uncharacterized protein</fullName>
    </submittedName>
</protein>
<reference evidence="3 4" key="1">
    <citation type="submission" date="2019-08" db="EMBL/GenBank/DDBJ databases">
        <authorList>
            <person name="Alioto T."/>
            <person name="Alioto T."/>
            <person name="Gomez Garrido J."/>
        </authorList>
    </citation>
    <scope>NUCLEOTIDE SEQUENCE [LARGE SCALE GENOMIC DNA]</scope>
</reference>
<dbReference type="Proteomes" id="UP000325440">
    <property type="component" value="Unassembled WGS sequence"/>
</dbReference>
<proteinExistence type="predicted"/>
<keyword evidence="2" id="KW-0812">Transmembrane</keyword>